<dbReference type="OrthoDB" id="9802066at2"/>
<feature type="domain" description="HD-GYP" evidence="1">
    <location>
        <begin position="9"/>
        <end position="198"/>
    </location>
</feature>
<dbReference type="PANTHER" id="PTHR45228">
    <property type="entry name" value="CYCLIC DI-GMP PHOSPHODIESTERASE TM_0186-RELATED"/>
    <property type="match status" value="1"/>
</dbReference>
<dbReference type="SUPFAM" id="SSF109604">
    <property type="entry name" value="HD-domain/PDEase-like"/>
    <property type="match status" value="1"/>
</dbReference>
<name>A0A246HI14_STEMA</name>
<dbReference type="Proteomes" id="UP000198157">
    <property type="component" value="Unassembled WGS sequence"/>
</dbReference>
<evidence type="ECO:0000313" key="2">
    <source>
        <dbReference type="EMBL" id="OWQ49931.1"/>
    </source>
</evidence>
<dbReference type="PROSITE" id="PS51832">
    <property type="entry name" value="HD_GYP"/>
    <property type="match status" value="1"/>
</dbReference>
<dbReference type="EMBL" id="NIVS01000055">
    <property type="protein sequence ID" value="OWQ49931.1"/>
    <property type="molecule type" value="Genomic_DNA"/>
</dbReference>
<organism evidence="2 3">
    <name type="scientific">Stenotrophomonas maltophilia</name>
    <name type="common">Pseudomonas maltophilia</name>
    <name type="synonym">Xanthomonas maltophilia</name>
    <dbReference type="NCBI Taxonomy" id="40324"/>
    <lineage>
        <taxon>Bacteria</taxon>
        <taxon>Pseudomonadati</taxon>
        <taxon>Pseudomonadota</taxon>
        <taxon>Gammaproteobacteria</taxon>
        <taxon>Lysobacterales</taxon>
        <taxon>Lysobacteraceae</taxon>
        <taxon>Stenotrophomonas</taxon>
        <taxon>Stenotrophomonas maltophilia group</taxon>
    </lineage>
</organism>
<dbReference type="SMART" id="SM00471">
    <property type="entry name" value="HDc"/>
    <property type="match status" value="1"/>
</dbReference>
<protein>
    <submittedName>
        <fullName evidence="2">HD family phosphohydrolase</fullName>
    </submittedName>
</protein>
<reference evidence="2 3" key="1">
    <citation type="submission" date="2017-06" db="EMBL/GenBank/DDBJ databases">
        <authorList>
            <person name="Kim H.J."/>
            <person name="Triplett B.A."/>
        </authorList>
    </citation>
    <scope>NUCLEOTIDE SEQUENCE [LARGE SCALE GENOMIC DNA]</scope>
    <source>
        <strain evidence="2 3">13146</strain>
    </source>
</reference>
<dbReference type="GO" id="GO:0008081">
    <property type="term" value="F:phosphoric diester hydrolase activity"/>
    <property type="evidence" value="ECO:0007669"/>
    <property type="project" value="UniProtKB-ARBA"/>
</dbReference>
<accession>A0A246HI14</accession>
<dbReference type="CDD" id="cd00077">
    <property type="entry name" value="HDc"/>
    <property type="match status" value="1"/>
</dbReference>
<evidence type="ECO:0000259" key="1">
    <source>
        <dbReference type="PROSITE" id="PS51832"/>
    </source>
</evidence>
<dbReference type="Gene3D" id="1.10.3210.10">
    <property type="entry name" value="Hypothetical protein af1432"/>
    <property type="match status" value="1"/>
</dbReference>
<sequence>MFDSPRFDDAHPQACSIDALSMSLQMRDQYTRFHCDRVGLLGEQLGRLCDLDEAQRAHLALAARFHDIGKIGIPDNVLLHPARLDDEQRAIMRTHPERGERIFAATGRADAAEVARLIRAHHEAFDGGGYPDGLKGSEIPLGARVLTIVDGYDAMTSTRPYRGPMPHAKAMGILADQQGGLIDPEVFGLFTRMMAATT</sequence>
<dbReference type="InterPro" id="IPR003607">
    <property type="entry name" value="HD/PDEase_dom"/>
</dbReference>
<keyword evidence="2" id="KW-0378">Hydrolase</keyword>
<dbReference type="Pfam" id="PF13487">
    <property type="entry name" value="HD_5"/>
    <property type="match status" value="1"/>
</dbReference>
<dbReference type="AlphaFoldDB" id="A0A246HI14"/>
<proteinExistence type="predicted"/>
<dbReference type="InterPro" id="IPR037522">
    <property type="entry name" value="HD_GYP_dom"/>
</dbReference>
<comment type="caution">
    <text evidence="2">The sequence shown here is derived from an EMBL/GenBank/DDBJ whole genome shotgun (WGS) entry which is preliminary data.</text>
</comment>
<dbReference type="InterPro" id="IPR052020">
    <property type="entry name" value="Cyclic_di-GMP/3'3'-cGAMP_PDE"/>
</dbReference>
<gene>
    <name evidence="2" type="ORF">CEE60_18255</name>
</gene>
<evidence type="ECO:0000313" key="3">
    <source>
        <dbReference type="Proteomes" id="UP000198157"/>
    </source>
</evidence>